<dbReference type="GeneID" id="98638717"/>
<dbReference type="AlphaFoldDB" id="A0A1M5RM92"/>
<proteinExistence type="predicted"/>
<name>A0A1M5RM92_9GAMM</name>
<dbReference type="Pfam" id="PF11127">
    <property type="entry name" value="YgaP-like_TM"/>
    <property type="match status" value="1"/>
</dbReference>
<accession>A0A1M5RM92</accession>
<sequence>MKSNLGTIDRTLRIIIGLVLIGLTLAGVIGVWGWIGLLPLATGLFRFCPAYGLLGIKTCKACNTKP</sequence>
<keyword evidence="1" id="KW-0812">Transmembrane</keyword>
<feature type="transmembrane region" description="Helical" evidence="1">
    <location>
        <begin position="12"/>
        <end position="35"/>
    </location>
</feature>
<dbReference type="RefSeq" id="WP_073301711.1">
    <property type="nucleotide sequence ID" value="NZ_FQXA01000005.1"/>
</dbReference>
<organism evidence="3 4">
    <name type="scientific">Stutzerimonas xanthomarina DSM 18231</name>
    <dbReference type="NCBI Taxonomy" id="1403346"/>
    <lineage>
        <taxon>Bacteria</taxon>
        <taxon>Pseudomonadati</taxon>
        <taxon>Pseudomonadota</taxon>
        <taxon>Gammaproteobacteria</taxon>
        <taxon>Pseudomonadales</taxon>
        <taxon>Pseudomonadaceae</taxon>
        <taxon>Stutzerimonas</taxon>
    </lineage>
</organism>
<evidence type="ECO:0000256" key="1">
    <source>
        <dbReference type="SAM" id="Phobius"/>
    </source>
</evidence>
<dbReference type="EMBL" id="FQXA01000005">
    <property type="protein sequence ID" value="SHH27444.1"/>
    <property type="molecule type" value="Genomic_DNA"/>
</dbReference>
<feature type="domain" description="Inner membrane protein YgaP-like transmembrane" evidence="2">
    <location>
        <begin position="1"/>
        <end position="61"/>
    </location>
</feature>
<evidence type="ECO:0000313" key="4">
    <source>
        <dbReference type="Proteomes" id="UP000184000"/>
    </source>
</evidence>
<keyword evidence="1" id="KW-1133">Transmembrane helix</keyword>
<keyword evidence="1" id="KW-0472">Membrane</keyword>
<reference evidence="3 4" key="1">
    <citation type="submission" date="2016-11" db="EMBL/GenBank/DDBJ databases">
        <authorList>
            <person name="Jaros S."/>
            <person name="Januszkiewicz K."/>
            <person name="Wedrychowicz H."/>
        </authorList>
    </citation>
    <scope>NUCLEOTIDE SEQUENCE [LARGE SCALE GENOMIC DNA]</scope>
    <source>
        <strain evidence="3 4">DSM 18231</strain>
    </source>
</reference>
<dbReference type="Proteomes" id="UP000184000">
    <property type="component" value="Unassembled WGS sequence"/>
</dbReference>
<evidence type="ECO:0000259" key="2">
    <source>
        <dbReference type="Pfam" id="PF11127"/>
    </source>
</evidence>
<dbReference type="InterPro" id="IPR021309">
    <property type="entry name" value="YgaP-like_TM"/>
</dbReference>
<gene>
    <name evidence="3" type="ORF">SAMN02744645_3136</name>
</gene>
<evidence type="ECO:0000313" key="3">
    <source>
        <dbReference type="EMBL" id="SHH27444.1"/>
    </source>
</evidence>
<protein>
    <recommendedName>
        <fullName evidence="2">Inner membrane protein YgaP-like transmembrane domain-containing protein</fullName>
    </recommendedName>
</protein>